<keyword evidence="3 5" id="KW-1133">Transmembrane helix</keyword>
<dbReference type="InterPro" id="IPR003915">
    <property type="entry name" value="PKD_2"/>
</dbReference>
<keyword evidence="7" id="KW-0407">Ion channel</keyword>
<dbReference type="KEGG" id="marq:MARGE09_P2714"/>
<dbReference type="Proteomes" id="UP001320119">
    <property type="component" value="Chromosome"/>
</dbReference>
<organism evidence="7 8">
    <name type="scientific">Marinagarivorans cellulosilyticus</name>
    <dbReference type="NCBI Taxonomy" id="2721545"/>
    <lineage>
        <taxon>Bacteria</taxon>
        <taxon>Pseudomonadati</taxon>
        <taxon>Pseudomonadota</taxon>
        <taxon>Gammaproteobacteria</taxon>
        <taxon>Cellvibrionales</taxon>
        <taxon>Cellvibrionaceae</taxon>
        <taxon>Marinagarivorans</taxon>
    </lineage>
</organism>
<evidence type="ECO:0000256" key="5">
    <source>
        <dbReference type="SAM" id="Phobius"/>
    </source>
</evidence>
<keyword evidence="7" id="KW-0406">Ion transport</keyword>
<evidence type="ECO:0000313" key="8">
    <source>
        <dbReference type="Proteomes" id="UP001320119"/>
    </source>
</evidence>
<gene>
    <name evidence="7" type="ORF">MARGE09_P2714</name>
</gene>
<feature type="transmembrane region" description="Helical" evidence="5">
    <location>
        <begin position="212"/>
        <end position="237"/>
    </location>
</feature>
<dbReference type="PANTHER" id="PTHR10037">
    <property type="entry name" value="VOLTAGE-GATED CATION CHANNEL CALCIUM AND SODIUM"/>
    <property type="match status" value="1"/>
</dbReference>
<dbReference type="InterPro" id="IPR043203">
    <property type="entry name" value="VGCC_Ca_Na"/>
</dbReference>
<feature type="transmembrane region" description="Helical" evidence="5">
    <location>
        <begin position="147"/>
        <end position="169"/>
    </location>
</feature>
<feature type="transmembrane region" description="Helical" evidence="5">
    <location>
        <begin position="176"/>
        <end position="192"/>
    </location>
</feature>
<dbReference type="GO" id="GO:0001518">
    <property type="term" value="C:voltage-gated sodium channel complex"/>
    <property type="evidence" value="ECO:0007669"/>
    <property type="project" value="TreeGrafter"/>
</dbReference>
<evidence type="ECO:0000256" key="1">
    <source>
        <dbReference type="ARBA" id="ARBA00004141"/>
    </source>
</evidence>
<feature type="transmembrane region" description="Helical" evidence="5">
    <location>
        <begin position="57"/>
        <end position="79"/>
    </location>
</feature>
<evidence type="ECO:0000256" key="3">
    <source>
        <dbReference type="ARBA" id="ARBA00022989"/>
    </source>
</evidence>
<protein>
    <submittedName>
        <fullName evidence="7">Voltage-gated sodium channel</fullName>
    </submittedName>
</protein>
<dbReference type="InterPro" id="IPR005821">
    <property type="entry name" value="Ion_trans_dom"/>
</dbReference>
<keyword evidence="2 5" id="KW-0812">Transmembrane</keyword>
<comment type="subcellular location">
    <subcellularLocation>
        <location evidence="1">Membrane</location>
        <topology evidence="1">Multi-pass membrane protein</topology>
    </subcellularLocation>
</comment>
<dbReference type="SUPFAM" id="SSF81324">
    <property type="entry name" value="Voltage-gated potassium channels"/>
    <property type="match status" value="1"/>
</dbReference>
<proteinExistence type="predicted"/>
<dbReference type="InterPro" id="IPR027359">
    <property type="entry name" value="Volt_channel_dom_sf"/>
</dbReference>
<dbReference type="GO" id="GO:0005509">
    <property type="term" value="F:calcium ion binding"/>
    <property type="evidence" value="ECO:0007669"/>
    <property type="project" value="InterPro"/>
</dbReference>
<keyword evidence="8" id="KW-1185">Reference proteome</keyword>
<sequence>MSSMPPEAGLESTASTNLFFRIRHNKVFEWFVISIIVFSALVIGVKTYPIPPFVNNLVIILDWLITVIFLIEIVIRFLAEPVKRNFFKSGWNIFDTLIVTISLIPIDNSELAVVGRLIRIFRVLRMISIIPELRLLLNSLLKALPQLGYVMLLMFIIFYIYAAVGSTFFAQVNPTLWGDIAISMLTLFRVMTFEDWTDVMYETQVEYPFSWIFYLTFIFFTAFAFLNMVIGIVVNVLEEERQKQKDDTVEELHLEELDQLQIIRAELAELKELMQLQAKAGK</sequence>
<dbReference type="Gene3D" id="1.20.120.350">
    <property type="entry name" value="Voltage-gated potassium channels. Chain C"/>
    <property type="match status" value="1"/>
</dbReference>
<keyword evidence="4 5" id="KW-0472">Membrane</keyword>
<name>A0AAN1WIZ1_9GAMM</name>
<dbReference type="PRINTS" id="PR01433">
    <property type="entry name" value="POLYCYSTIN2"/>
</dbReference>
<dbReference type="AlphaFoldDB" id="A0AAN1WIZ1"/>
<feature type="domain" description="Ion transport" evidence="6">
    <location>
        <begin position="25"/>
        <end position="244"/>
    </location>
</feature>
<evidence type="ECO:0000256" key="2">
    <source>
        <dbReference type="ARBA" id="ARBA00022692"/>
    </source>
</evidence>
<reference evidence="7 8" key="1">
    <citation type="journal article" date="2022" name="IScience">
        <title>An ultrasensitive nanofiber-based assay for enzymatic hydrolysis and deep-sea microbial degradation of cellulose.</title>
        <authorList>
            <person name="Tsudome M."/>
            <person name="Tachioka M."/>
            <person name="Miyazaki M."/>
            <person name="Uchimura K."/>
            <person name="Tsuda M."/>
            <person name="Takaki Y."/>
            <person name="Deguchi S."/>
        </authorList>
    </citation>
    <scope>NUCLEOTIDE SEQUENCE [LARGE SCALE GENOMIC DNA]</scope>
    <source>
        <strain evidence="7 8">GE09</strain>
    </source>
</reference>
<evidence type="ECO:0000259" key="6">
    <source>
        <dbReference type="Pfam" id="PF00520"/>
    </source>
</evidence>
<evidence type="ECO:0000313" key="7">
    <source>
        <dbReference type="EMBL" id="BCD98513.1"/>
    </source>
</evidence>
<keyword evidence="7" id="KW-0813">Transport</keyword>
<dbReference type="EMBL" id="AP023086">
    <property type="protein sequence ID" value="BCD98513.1"/>
    <property type="molecule type" value="Genomic_DNA"/>
</dbReference>
<accession>A0AAN1WIZ1</accession>
<dbReference type="Pfam" id="PF00520">
    <property type="entry name" value="Ion_trans"/>
    <property type="match status" value="1"/>
</dbReference>
<dbReference type="PANTHER" id="PTHR10037:SF62">
    <property type="entry name" value="SODIUM CHANNEL PROTEIN 60E"/>
    <property type="match status" value="1"/>
</dbReference>
<feature type="transmembrane region" description="Helical" evidence="5">
    <location>
        <begin position="27"/>
        <end position="45"/>
    </location>
</feature>
<dbReference type="Gene3D" id="1.10.287.70">
    <property type="match status" value="1"/>
</dbReference>
<evidence type="ECO:0000256" key="4">
    <source>
        <dbReference type="ARBA" id="ARBA00023136"/>
    </source>
</evidence>
<dbReference type="GO" id="GO:0005248">
    <property type="term" value="F:voltage-gated sodium channel activity"/>
    <property type="evidence" value="ECO:0007669"/>
    <property type="project" value="TreeGrafter"/>
</dbReference>